<accession>A0ACC2AZZ0</accession>
<protein>
    <submittedName>
        <fullName evidence="1">Uncharacterized protein</fullName>
    </submittedName>
</protein>
<dbReference type="Proteomes" id="UP001162992">
    <property type="component" value="Chromosome 18"/>
</dbReference>
<sequence length="776" mass="84153">MVRRHGWQLPAHTFQVSAITVFFLLAVTFYVFLAPFLGNPTLEYCAVVVYSPVAFAVFLLYVRCSAIDPSDPGIFPNDVRRFSSKHEYGGPMSGSSTATALAGRDGGQSPGLPVFSTNSTTLPVEKDFDRKFIQVTDNVDSRKRQLPLSFCVGVVSLFCGWLIKDDNCKYEASMQHSVIEDDILFCTLCNAEVRKYSKHCRSCDKCVDGFDHHCRWLNNCVGKKNYLTFISLMATSLTLLILEWGVGIAVIVRCFTDKQGTSHQIVDKLGDSFSRAPFAAVVGSCTVVSLLGTVPLGELFFFHILLMRKGITTYEYVVAMRAQSEPQGGSAEGDAQSIPSSPSSSTVTGLSGSSSLGFQHVGAWCTPPRIFVSHQDEIIPHLGPGRLPSTVDPDSAAAVARHDNKSQKRPVRISAWKLARLSADEAARAATKARESSSTLKPLANQAAKIAASNHSSASNISTRSSFSNDHGLPNSKRKGKEDPAFTKIPYNTKDEVRPPFEAGMASSFSSTTTYSIDDSQLLSPLPLERNYGPSSSHQHEIFNPRLQQSVIPSSVVSASMPQGNISLHLKSNQSQSYADYPAWIGTARSDAFDACGGECLDDRLGKGEQAAYEVRPDKGNVARSNSCRAPNSWDTKMGREFSQRGHNARDNSAFPLGNQPRGEPSGAVSSVSDDPTVSEVDICKPYAQAIPASRQISPDMMNISQATDALLYAGPSIFYGGPISTPMTDNHSSSLQATPLPEQILAEPHIVPDGKLLRTSVARFHTPVFVPRSSK</sequence>
<evidence type="ECO:0000313" key="2">
    <source>
        <dbReference type="Proteomes" id="UP001162992"/>
    </source>
</evidence>
<keyword evidence="2" id="KW-1185">Reference proteome</keyword>
<dbReference type="EMBL" id="CM055109">
    <property type="protein sequence ID" value="KAJ7523077.1"/>
    <property type="molecule type" value="Genomic_DNA"/>
</dbReference>
<comment type="caution">
    <text evidence="1">The sequence shown here is derived from an EMBL/GenBank/DDBJ whole genome shotgun (WGS) entry which is preliminary data.</text>
</comment>
<name>A0ACC2AZZ0_DIPCM</name>
<proteinExistence type="predicted"/>
<evidence type="ECO:0000313" key="1">
    <source>
        <dbReference type="EMBL" id="KAJ7523077.1"/>
    </source>
</evidence>
<reference evidence="2" key="1">
    <citation type="journal article" date="2024" name="Proc. Natl. Acad. Sci. U.S.A.">
        <title>Extraordinary preservation of gene collinearity over three hundred million years revealed in homosporous lycophytes.</title>
        <authorList>
            <person name="Li C."/>
            <person name="Wickell D."/>
            <person name="Kuo L.Y."/>
            <person name="Chen X."/>
            <person name="Nie B."/>
            <person name="Liao X."/>
            <person name="Peng D."/>
            <person name="Ji J."/>
            <person name="Jenkins J."/>
            <person name="Williams M."/>
            <person name="Shu S."/>
            <person name="Plott C."/>
            <person name="Barry K."/>
            <person name="Rajasekar S."/>
            <person name="Grimwood J."/>
            <person name="Han X."/>
            <person name="Sun S."/>
            <person name="Hou Z."/>
            <person name="He W."/>
            <person name="Dai G."/>
            <person name="Sun C."/>
            <person name="Schmutz J."/>
            <person name="Leebens-Mack J.H."/>
            <person name="Li F.W."/>
            <person name="Wang L."/>
        </authorList>
    </citation>
    <scope>NUCLEOTIDE SEQUENCE [LARGE SCALE GENOMIC DNA]</scope>
    <source>
        <strain evidence="2">cv. PW_Plant_1</strain>
    </source>
</reference>
<gene>
    <name evidence="1" type="ORF">O6H91_18G036500</name>
</gene>
<organism evidence="1 2">
    <name type="scientific">Diphasiastrum complanatum</name>
    <name type="common">Issler's clubmoss</name>
    <name type="synonym">Lycopodium complanatum</name>
    <dbReference type="NCBI Taxonomy" id="34168"/>
    <lineage>
        <taxon>Eukaryota</taxon>
        <taxon>Viridiplantae</taxon>
        <taxon>Streptophyta</taxon>
        <taxon>Embryophyta</taxon>
        <taxon>Tracheophyta</taxon>
        <taxon>Lycopodiopsida</taxon>
        <taxon>Lycopodiales</taxon>
        <taxon>Lycopodiaceae</taxon>
        <taxon>Lycopodioideae</taxon>
        <taxon>Diphasiastrum</taxon>
    </lineage>
</organism>